<feature type="domain" description="Metallo-beta-lactamase" evidence="1">
    <location>
        <begin position="13"/>
        <end position="178"/>
    </location>
</feature>
<name>A0A367ZLC3_9BACT</name>
<reference evidence="2 3" key="1">
    <citation type="submission" date="2018-05" db="EMBL/GenBank/DDBJ databases">
        <title>A metagenomic window into the 2 km-deep terrestrial subsurface aquifer revealed taxonomically and functionally diverse microbial community comprising novel uncultured bacterial lineages.</title>
        <authorList>
            <person name="Kadnikov V.V."/>
            <person name="Mardanov A.V."/>
            <person name="Beletsky A.V."/>
            <person name="Banks D."/>
            <person name="Pimenov N.V."/>
            <person name="Frank Y.A."/>
            <person name="Karnachuk O.V."/>
            <person name="Ravin N.V."/>
        </authorList>
    </citation>
    <scope>NUCLEOTIDE SEQUENCE [LARGE SCALE GENOMIC DNA]</scope>
    <source>
        <strain evidence="2">BY5</strain>
    </source>
</reference>
<organism evidence="2 3">
    <name type="scientific">Candidatus Ozemobacter sibiricus</name>
    <dbReference type="NCBI Taxonomy" id="2268124"/>
    <lineage>
        <taxon>Bacteria</taxon>
        <taxon>Candidatus Ozemobacteria</taxon>
        <taxon>Candidatus Ozemobacterales</taxon>
        <taxon>Candidatus Ozemobacteraceae</taxon>
        <taxon>Candidatus Ozemobacter</taxon>
    </lineage>
</organism>
<evidence type="ECO:0000313" key="2">
    <source>
        <dbReference type="EMBL" id="RCK78904.1"/>
    </source>
</evidence>
<dbReference type="Proteomes" id="UP000252355">
    <property type="component" value="Unassembled WGS sequence"/>
</dbReference>
<sequence length="210" mass="22620">MRTFIDSHVTWLGHDGFRLTGAKTIYIDPFQIAGGPVADIICVTHEHFDHCSPDDLKKIQGPHTVVVGPADALAKVSGRTQVVKPGDRLTVEGIPIEVVPAYNTDKKFHPKGNGWVGYIITLDGHRIYHAGDTDHIPEMKQIKADIALLPVSGTYVMTAEQAVAAALEIKPAVAIPMHFGAIVGQKSDAEKFRDALAGKVEVVILSPHPG</sequence>
<dbReference type="SUPFAM" id="SSF56281">
    <property type="entry name" value="Metallo-hydrolase/oxidoreductase"/>
    <property type="match status" value="1"/>
</dbReference>
<dbReference type="Gene3D" id="3.60.15.10">
    <property type="entry name" value="Ribonuclease Z/Hydroxyacylglutathione hydrolase-like"/>
    <property type="match status" value="1"/>
</dbReference>
<dbReference type="AlphaFoldDB" id="A0A367ZLC3"/>
<proteinExistence type="predicted"/>
<gene>
    <name evidence="2" type="ORF">OZSIB_1054</name>
</gene>
<evidence type="ECO:0000259" key="1">
    <source>
        <dbReference type="SMART" id="SM00849"/>
    </source>
</evidence>
<dbReference type="SMART" id="SM00849">
    <property type="entry name" value="Lactamase_B"/>
    <property type="match status" value="1"/>
</dbReference>
<dbReference type="GO" id="GO:0016787">
    <property type="term" value="F:hydrolase activity"/>
    <property type="evidence" value="ECO:0007669"/>
    <property type="project" value="UniProtKB-KW"/>
</dbReference>
<comment type="caution">
    <text evidence="2">The sequence shown here is derived from an EMBL/GenBank/DDBJ whole genome shotgun (WGS) entry which is preliminary data.</text>
</comment>
<keyword evidence="2" id="KW-0378">Hydrolase</keyword>
<dbReference type="InterPro" id="IPR050114">
    <property type="entry name" value="UPF0173_UPF0282_UlaG_hydrolase"/>
</dbReference>
<dbReference type="EMBL" id="QOQW01000018">
    <property type="protein sequence ID" value="RCK78904.1"/>
    <property type="molecule type" value="Genomic_DNA"/>
</dbReference>
<evidence type="ECO:0000313" key="3">
    <source>
        <dbReference type="Proteomes" id="UP000252355"/>
    </source>
</evidence>
<dbReference type="InterPro" id="IPR001279">
    <property type="entry name" value="Metallo-B-lactamas"/>
</dbReference>
<dbReference type="PANTHER" id="PTHR43546">
    <property type="entry name" value="UPF0173 METAL-DEPENDENT HYDROLASE MJ1163-RELATED"/>
    <property type="match status" value="1"/>
</dbReference>
<accession>A0A367ZLC3</accession>
<protein>
    <submittedName>
        <fullName evidence="2">Putative metal dependent hydrolase</fullName>
    </submittedName>
</protein>
<dbReference type="Pfam" id="PF13483">
    <property type="entry name" value="Lactamase_B_3"/>
    <property type="match status" value="1"/>
</dbReference>
<dbReference type="InterPro" id="IPR036866">
    <property type="entry name" value="RibonucZ/Hydroxyglut_hydro"/>
</dbReference>
<dbReference type="PANTHER" id="PTHR43546:SF8">
    <property type="entry name" value="METALLO-BETA-LACTAMASE DOMAIN-CONTAINING PROTEIN"/>
    <property type="match status" value="1"/>
</dbReference>